<dbReference type="KEGG" id="bbis:105004180"/>
<evidence type="ECO:0000256" key="6">
    <source>
        <dbReference type="SAM" id="MobiDB-lite"/>
    </source>
</evidence>
<feature type="region of interest" description="Disordered" evidence="6">
    <location>
        <begin position="1"/>
        <end position="37"/>
    </location>
</feature>
<organism evidence="8 9">
    <name type="scientific">Bison bison bison</name>
    <name type="common">North American plains bison</name>
    <dbReference type="NCBI Taxonomy" id="43346"/>
    <lineage>
        <taxon>Eukaryota</taxon>
        <taxon>Metazoa</taxon>
        <taxon>Chordata</taxon>
        <taxon>Craniata</taxon>
        <taxon>Vertebrata</taxon>
        <taxon>Euteleostomi</taxon>
        <taxon>Mammalia</taxon>
        <taxon>Eutheria</taxon>
        <taxon>Laurasiatheria</taxon>
        <taxon>Artiodactyla</taxon>
        <taxon>Ruminantia</taxon>
        <taxon>Pecora</taxon>
        <taxon>Bovidae</taxon>
        <taxon>Bovinae</taxon>
        <taxon>Bison</taxon>
    </lineage>
</organism>
<dbReference type="CTD" id="79148"/>
<dbReference type="GO" id="GO:0030574">
    <property type="term" value="P:collagen catabolic process"/>
    <property type="evidence" value="ECO:0007669"/>
    <property type="project" value="TreeGrafter"/>
</dbReference>
<dbReference type="GO" id="GO:0030198">
    <property type="term" value="P:extracellular matrix organization"/>
    <property type="evidence" value="ECO:0007669"/>
    <property type="project" value="TreeGrafter"/>
</dbReference>
<dbReference type="RefSeq" id="XP_010860011.1">
    <property type="nucleotide sequence ID" value="XM_010861709.1"/>
</dbReference>
<dbReference type="SUPFAM" id="SSF47090">
    <property type="entry name" value="PGBD-like"/>
    <property type="match status" value="1"/>
</dbReference>
<feature type="domain" description="Peptidoglycan binding-like" evidence="7">
    <location>
        <begin position="56"/>
        <end position="102"/>
    </location>
</feature>
<feature type="repeat" description="Hemopexin" evidence="5">
    <location>
        <begin position="558"/>
        <end position="606"/>
    </location>
</feature>
<evidence type="ECO:0000256" key="5">
    <source>
        <dbReference type="PROSITE-ProRule" id="PRU01011"/>
    </source>
</evidence>
<name>A0A6P3J0C5_BISBB</name>
<dbReference type="InterPro" id="IPR018487">
    <property type="entry name" value="Hemopexin-like_repeat"/>
</dbReference>
<dbReference type="PIRSF" id="PIRSF001191">
    <property type="entry name" value="Peptidase_M10A_matrix"/>
    <property type="match status" value="1"/>
</dbReference>
<feature type="binding site" evidence="4">
    <location>
        <position position="329"/>
    </location>
    <ligand>
        <name>Zn(2+)</name>
        <dbReference type="ChEBI" id="CHEBI:29105"/>
        <label>1</label>
    </ligand>
</feature>
<keyword evidence="4" id="KW-0106">Calcium</keyword>
<dbReference type="InterPro" id="IPR036365">
    <property type="entry name" value="PGBD-like_sf"/>
</dbReference>
<keyword evidence="2 9" id="KW-0482">Metalloprotease</keyword>
<dbReference type="Proteomes" id="UP000515208">
    <property type="component" value="Unplaced"/>
</dbReference>
<feature type="binding site" evidence="4">
    <location>
        <position position="564"/>
    </location>
    <ligand>
        <name>Ca(2+)</name>
        <dbReference type="ChEBI" id="CHEBI:29108"/>
        <label>5</label>
    </ligand>
</feature>
<feature type="binding site" evidence="4">
    <location>
        <position position="401"/>
    </location>
    <ligand>
        <name>Zn(2+)</name>
        <dbReference type="ChEBI" id="CHEBI:29105"/>
        <label>2</label>
        <note>catalytic</note>
    </ligand>
</feature>
<dbReference type="InterPro" id="IPR036366">
    <property type="entry name" value="PGBDSf"/>
</dbReference>
<evidence type="ECO:0000256" key="2">
    <source>
        <dbReference type="ARBA" id="ARBA00023049"/>
    </source>
</evidence>
<evidence type="ECO:0000256" key="3">
    <source>
        <dbReference type="PIRSR" id="PIRSR621190-1"/>
    </source>
</evidence>
<dbReference type="AlphaFoldDB" id="A0A6P3J0C5"/>
<feature type="compositionally biased region" description="Basic and acidic residues" evidence="6">
    <location>
        <begin position="1"/>
        <end position="11"/>
    </location>
</feature>
<evidence type="ECO:0000256" key="1">
    <source>
        <dbReference type="ARBA" id="ARBA00022737"/>
    </source>
</evidence>
<dbReference type="SUPFAM" id="SSF50923">
    <property type="entry name" value="Hemopexin-like domain"/>
    <property type="match status" value="1"/>
</dbReference>
<sequence length="663" mass="74195">MLEPRGGEEPRGMASVKGDGVISGAAQGAPESTQHSPPSLRFLLASLGHAVTCAFLEKYGYLSDQGPSRPSSTQFSNAIREFQWVSQLPISGVLDPPTLHQMTQPRCGVADTDSQMPWTERVSALFAGRWAKMRRKKRFARQGRTTGTSQPKAHVCEHRHLNQNDAYIDELSLCSIFQSKLHQAHLIPSSICYVWQLNHHHFLLYLTKVVFIRIDSFFIRIVQQRCDSSISFMLAVVLLSFLQSVCQSAATVSTCAAPLGAQYCPNTFLVEQRSGGGSGLCGQDVLRVSMFCKPPCFWTAEGKDEAEWRSSAPATGPADIRLAFFQGDHNDGLSNAFDGPGADTEPLSYRAGGKPPTRRGSLERRQCRVRSSFRFGQPAAPSREPSVFPPVEWEQWPRALMAPYYKRLGRDALLSWDDVLAVQSLYGKPQGGSVAIQLPGKLFTDFEAWDPLRLQGRHPETRGPKYCHSSFDAITVDGQQRLYVFQGNQFWEVTADGNVSEPRPLRERWAGLPPHIEAAAVSLEDGDFYFFKGSRCWRFRGPKPVWGSPQLCRAGGLPRHPDAAFFFPPLRRLVLFKGTRYYVLAREGLQVEPYYPRGLRDWGGVPEEVSGALPRPDGSIIFFRDDRYWRLDQAKLQTTTSGRWATELPWMGCWHANSGGTLF</sequence>
<feature type="binding site" evidence="4">
    <location>
        <position position="339"/>
    </location>
    <ligand>
        <name>Ca(2+)</name>
        <dbReference type="ChEBI" id="CHEBI:29108"/>
        <label>3</label>
    </ligand>
</feature>
<evidence type="ECO:0000259" key="7">
    <source>
        <dbReference type="Pfam" id="PF01471"/>
    </source>
</evidence>
<dbReference type="Gene3D" id="1.10.101.10">
    <property type="entry name" value="PGBD-like superfamily/PGBD"/>
    <property type="match status" value="1"/>
</dbReference>
<feature type="binding site" evidence="4">
    <location>
        <position position="472"/>
    </location>
    <ligand>
        <name>Ca(2+)</name>
        <dbReference type="ChEBI" id="CHEBI:29108"/>
        <label>4</label>
    </ligand>
</feature>
<feature type="binding site" evidence="4">
    <location>
        <position position="319"/>
    </location>
    <ligand>
        <name>Ca(2+)</name>
        <dbReference type="ChEBI" id="CHEBI:29108"/>
        <label>2</label>
    </ligand>
</feature>
<feature type="binding site" evidence="4">
    <location>
        <position position="519"/>
    </location>
    <ligand>
        <name>Ca(2+)</name>
        <dbReference type="ChEBI" id="CHEBI:29108"/>
        <label>5</label>
    </ligand>
</feature>
<feature type="repeat" description="Hemopexin" evidence="5">
    <location>
        <begin position="513"/>
        <end position="552"/>
    </location>
</feature>
<dbReference type="GO" id="GO:0005615">
    <property type="term" value="C:extracellular space"/>
    <property type="evidence" value="ECO:0007669"/>
    <property type="project" value="TreeGrafter"/>
</dbReference>
<keyword evidence="2 9" id="KW-0645">Protease</keyword>
<feature type="repeat" description="Hemopexin" evidence="5">
    <location>
        <begin position="468"/>
        <end position="512"/>
    </location>
</feature>
<proteinExistence type="predicted"/>
<feature type="binding site" evidence="4">
    <location>
        <position position="474"/>
    </location>
    <ligand>
        <name>Ca(2+)</name>
        <dbReference type="ChEBI" id="CHEBI:29108"/>
        <label>5</label>
    </ligand>
</feature>
<dbReference type="OrthoDB" id="406838at2759"/>
<gene>
    <name evidence="9" type="primary">MMP28</name>
</gene>
<dbReference type="GO" id="GO:0008270">
    <property type="term" value="F:zinc ion binding"/>
    <property type="evidence" value="ECO:0007669"/>
    <property type="project" value="InterPro"/>
</dbReference>
<dbReference type="Pfam" id="PF01471">
    <property type="entry name" value="PG_binding_1"/>
    <property type="match status" value="1"/>
</dbReference>
<dbReference type="Gene3D" id="2.110.10.10">
    <property type="entry name" value="Hemopexin-like domain"/>
    <property type="match status" value="1"/>
</dbReference>
<accession>A0A6P3J0C5</accession>
<keyword evidence="1" id="KW-0677">Repeat</keyword>
<dbReference type="PANTHER" id="PTHR10201:SF298">
    <property type="entry name" value="MATRIX METALLOPROTEINASE-28"/>
    <property type="match status" value="1"/>
</dbReference>
<comment type="cofactor">
    <cofactor evidence="4">
        <name>Zn(2+)</name>
        <dbReference type="ChEBI" id="CHEBI:29105"/>
    </cofactor>
    <text evidence="4">Binds 2 Zn(2+) ions per subunit.</text>
</comment>
<dbReference type="CDD" id="cd00094">
    <property type="entry name" value="HX"/>
    <property type="match status" value="1"/>
</dbReference>
<dbReference type="InterPro" id="IPR002477">
    <property type="entry name" value="Peptidoglycan-bd-like"/>
</dbReference>
<dbReference type="SMART" id="SM00120">
    <property type="entry name" value="HX"/>
    <property type="match status" value="4"/>
</dbReference>
<feature type="active site" evidence="3">
    <location>
        <position position="384"/>
    </location>
</feature>
<keyword evidence="8" id="KW-1185">Reference proteome</keyword>
<feature type="binding site" evidence="4">
    <location>
        <position position="331"/>
    </location>
    <ligand>
        <name>Zn(2+)</name>
        <dbReference type="ChEBI" id="CHEBI:29105"/>
        <label>1</label>
    </ligand>
</feature>
<dbReference type="PROSITE" id="PS51642">
    <property type="entry name" value="HEMOPEXIN_2"/>
    <property type="match status" value="3"/>
</dbReference>
<reference evidence="9" key="1">
    <citation type="submission" date="2025-08" db="UniProtKB">
        <authorList>
            <consortium name="RefSeq"/>
        </authorList>
    </citation>
    <scope>IDENTIFICATION</scope>
    <source>
        <tissue evidence="9">Blood</tissue>
    </source>
</reference>
<feature type="binding site" evidence="4">
    <location>
        <position position="338"/>
    </location>
    <ligand>
        <name>Ca(2+)</name>
        <dbReference type="ChEBI" id="CHEBI:29108"/>
        <label>3</label>
    </ligand>
</feature>
<comment type="cofactor">
    <cofactor evidence="4">
        <name>Ca(2+)</name>
        <dbReference type="ChEBI" id="CHEBI:29108"/>
    </cofactor>
    <text evidence="4">Can bind about 5 Ca(2+) ions per subunit.</text>
</comment>
<evidence type="ECO:0000313" key="8">
    <source>
        <dbReference type="Proteomes" id="UP000515208"/>
    </source>
</evidence>
<dbReference type="InterPro" id="IPR000585">
    <property type="entry name" value="Hemopexin-like_dom"/>
</dbReference>
<dbReference type="Pfam" id="PF00045">
    <property type="entry name" value="Hemopexin"/>
    <property type="match status" value="3"/>
</dbReference>
<protein>
    <submittedName>
        <fullName evidence="9">Matrix metalloproteinase-28</fullName>
    </submittedName>
</protein>
<dbReference type="InterPro" id="IPR021190">
    <property type="entry name" value="Pept_M10A"/>
</dbReference>
<dbReference type="FunFam" id="2.110.10.10:FF:000014">
    <property type="entry name" value="Matrix metallopeptidase 28"/>
    <property type="match status" value="1"/>
</dbReference>
<dbReference type="GeneID" id="105004180"/>
<dbReference type="GO" id="GO:0004222">
    <property type="term" value="F:metalloendopeptidase activity"/>
    <property type="evidence" value="ECO:0007669"/>
    <property type="project" value="InterPro"/>
</dbReference>
<keyword evidence="4" id="KW-0479">Metal-binding</keyword>
<dbReference type="PANTHER" id="PTHR10201">
    <property type="entry name" value="MATRIX METALLOPROTEINASE"/>
    <property type="match status" value="1"/>
</dbReference>
<evidence type="ECO:0000313" key="9">
    <source>
        <dbReference type="RefSeq" id="XP_010860011.1"/>
    </source>
</evidence>
<dbReference type="InterPro" id="IPR036375">
    <property type="entry name" value="Hemopexin-like_dom_sf"/>
</dbReference>
<dbReference type="GO" id="GO:0006508">
    <property type="term" value="P:proteolysis"/>
    <property type="evidence" value="ECO:0007669"/>
    <property type="project" value="InterPro"/>
</dbReference>
<keyword evidence="2 9" id="KW-0378">Hydrolase</keyword>
<keyword evidence="4" id="KW-0862">Zinc</keyword>
<evidence type="ECO:0000256" key="4">
    <source>
        <dbReference type="PIRSR" id="PIRSR621190-2"/>
    </source>
</evidence>